<name>A0A5M8QJR2_9BACT</name>
<dbReference type="Proteomes" id="UP000323866">
    <property type="component" value="Unassembled WGS sequence"/>
</dbReference>
<gene>
    <name evidence="2" type="ORF">ACD591_01160</name>
    <name evidence="1" type="ORF">FOE74_06060</name>
</gene>
<evidence type="ECO:0000313" key="2">
    <source>
        <dbReference type="EMBL" id="MFA1769881.1"/>
    </source>
</evidence>
<evidence type="ECO:0000313" key="1">
    <source>
        <dbReference type="EMBL" id="KAA6435508.1"/>
    </source>
</evidence>
<evidence type="ECO:0000313" key="4">
    <source>
        <dbReference type="Proteomes" id="UP001570846"/>
    </source>
</evidence>
<reference evidence="2 4" key="3">
    <citation type="submission" date="2024-08" db="EMBL/GenBank/DDBJ databases">
        <authorList>
            <person name="Wei W."/>
        </authorList>
    </citation>
    <scope>NUCLEOTIDE SEQUENCE [LARGE SCALE GENOMIC DNA]</scope>
    <source>
        <strain evidence="2 4">XU2</strain>
    </source>
</reference>
<organism evidence="1 3">
    <name type="scientific">Rufibacter glacialis</name>
    <dbReference type="NCBI Taxonomy" id="1259555"/>
    <lineage>
        <taxon>Bacteria</taxon>
        <taxon>Pseudomonadati</taxon>
        <taxon>Bacteroidota</taxon>
        <taxon>Cytophagia</taxon>
        <taxon>Cytophagales</taxon>
        <taxon>Hymenobacteraceae</taxon>
        <taxon>Rufibacter</taxon>
    </lineage>
</organism>
<dbReference type="Proteomes" id="UP001570846">
    <property type="component" value="Unassembled WGS sequence"/>
</dbReference>
<keyword evidence="4" id="KW-1185">Reference proteome</keyword>
<accession>A0A5M8QJR2</accession>
<evidence type="ECO:0000313" key="3">
    <source>
        <dbReference type="Proteomes" id="UP000323866"/>
    </source>
</evidence>
<dbReference type="OrthoDB" id="894038at2"/>
<reference evidence="1 3" key="1">
    <citation type="submission" date="2019-07" db="EMBL/GenBank/DDBJ databases">
        <authorList>
            <person name="Qu J.-H."/>
        </authorList>
    </citation>
    <scope>NUCLEOTIDE SEQUENCE [LARGE SCALE GENOMIC DNA]</scope>
    <source>
        <strain evidence="1 3">MDT1-10-3</strain>
    </source>
</reference>
<dbReference type="EMBL" id="JBGOGF010000001">
    <property type="protein sequence ID" value="MFA1769881.1"/>
    <property type="molecule type" value="Genomic_DNA"/>
</dbReference>
<reference evidence="1 3" key="2">
    <citation type="submission" date="2019-09" db="EMBL/GenBank/DDBJ databases">
        <title>A bacterium isolated from glacier soil.</title>
        <authorList>
            <person name="Liu Q."/>
        </authorList>
    </citation>
    <scope>NUCLEOTIDE SEQUENCE [LARGE SCALE GENOMIC DNA]</scope>
    <source>
        <strain evidence="1 3">MDT1-10-3</strain>
    </source>
</reference>
<dbReference type="AlphaFoldDB" id="A0A5M8QJR2"/>
<dbReference type="RefSeq" id="WP_149097700.1">
    <property type="nucleotide sequence ID" value="NZ_BMMG01000002.1"/>
</dbReference>
<comment type="caution">
    <text evidence="1">The sequence shown here is derived from an EMBL/GenBank/DDBJ whole genome shotgun (WGS) entry which is preliminary data.</text>
</comment>
<dbReference type="EMBL" id="VKKZ01000019">
    <property type="protein sequence ID" value="KAA6435508.1"/>
    <property type="molecule type" value="Genomic_DNA"/>
</dbReference>
<proteinExistence type="predicted"/>
<sequence length="176" mass="20755">MQGQELEYQRTERRINGVHFYPVHLTNRELHLILMEAFAETIAANHSTLKLWVRADRGNKGIDFRLEETLRKPHQVVRQRMFTFGLNANWQAVDFFEHYTHGAGGQTKEVAGKKYHYPRYVAQEYIGHALQEPDAIYARRQANQVKPERNPLFQTEGWSCLYEQDCHLETLEILSR</sequence>
<protein>
    <submittedName>
        <fullName evidence="1">Uncharacterized protein</fullName>
    </submittedName>
</protein>